<dbReference type="RefSeq" id="WP_283739717.1">
    <property type="nucleotide sequence ID" value="NZ_JASJEV010000003.1"/>
</dbReference>
<evidence type="ECO:0008006" key="3">
    <source>
        <dbReference type="Google" id="ProtNLM"/>
    </source>
</evidence>
<accession>A0ABT7AEB0</accession>
<gene>
    <name evidence="1" type="ORF">QNA08_05655</name>
</gene>
<keyword evidence="2" id="KW-1185">Reference proteome</keyword>
<evidence type="ECO:0000313" key="1">
    <source>
        <dbReference type="EMBL" id="MDJ1157714.1"/>
    </source>
</evidence>
<protein>
    <recommendedName>
        <fullName evidence="3">Curlin associated repeat-containing protein</fullName>
    </recommendedName>
</protein>
<sequence length="445" mass="45631">MPVNNNDTYNVNQANGLNDSDIDLNVATVTQLGIGNFAGAIQGVNSGGNTQGNASAIFDTGGTGGLLNDNDDYQVGQQNLMNDADGNLNLANIGQAGFVNFAGVHQHTTSGNNDQTNISSIEDSGGGFGFLNNNDDYHVNQFNGLLDSDQNINAAQIGQIGLANLAGVAQDTDSGGNTQNNTSTIDDGGLYLGAFNGNDSYHVGQQNNLFDQDANGNGAGIYQFGIHNFAGVLQSIDSGGNSQGNSSTIADYGGGFGFGNGNDTYAVNQFNGLLDSDHNTSIGLIGQAGIGNIAGVDQVTWSGGNDQSNTSNIADLGFGWGVASNNDHYTVGQSNIMFDNDINTNVGIVAQLGVGNSAFIDQDIWSGGNSQSNSSTIYDTGGSGFFSNNDTYDVTQANYLNDQDANANASVAAQVGLGNFAGFIQDIDSGGNTQGNVSTITDLGA</sequence>
<name>A0ABT7AEB0_9HYPH</name>
<organism evidence="1 2">
    <name type="scientific">Chelatococcus albus</name>
    <dbReference type="NCBI Taxonomy" id="3047466"/>
    <lineage>
        <taxon>Bacteria</taxon>
        <taxon>Pseudomonadati</taxon>
        <taxon>Pseudomonadota</taxon>
        <taxon>Alphaproteobacteria</taxon>
        <taxon>Hyphomicrobiales</taxon>
        <taxon>Chelatococcaceae</taxon>
        <taxon>Chelatococcus</taxon>
    </lineage>
</organism>
<comment type="caution">
    <text evidence="1">The sequence shown here is derived from an EMBL/GenBank/DDBJ whole genome shotgun (WGS) entry which is preliminary data.</text>
</comment>
<dbReference type="Proteomes" id="UP001321492">
    <property type="component" value="Unassembled WGS sequence"/>
</dbReference>
<proteinExistence type="predicted"/>
<reference evidence="1 2" key="1">
    <citation type="submission" date="2023-05" db="EMBL/GenBank/DDBJ databases">
        <title>Chelatococcus sp. nov., a moderately thermophilic bacterium isolated from hot spring microbial mat.</title>
        <authorList>
            <person name="Hu C.-J."/>
            <person name="Li W.-J."/>
        </authorList>
    </citation>
    <scope>NUCLEOTIDE SEQUENCE [LARGE SCALE GENOMIC DNA]</scope>
    <source>
        <strain evidence="1 2">SYSU G07232</strain>
    </source>
</reference>
<evidence type="ECO:0000313" key="2">
    <source>
        <dbReference type="Proteomes" id="UP001321492"/>
    </source>
</evidence>
<dbReference type="EMBL" id="JASJEV010000003">
    <property type="protein sequence ID" value="MDJ1157714.1"/>
    <property type="molecule type" value="Genomic_DNA"/>
</dbReference>